<dbReference type="RefSeq" id="XP_070868076.1">
    <property type="nucleotide sequence ID" value="XM_071007706.1"/>
</dbReference>
<organism evidence="3 4">
    <name type="scientific">Remersonia thermophila</name>
    <dbReference type="NCBI Taxonomy" id="72144"/>
    <lineage>
        <taxon>Eukaryota</taxon>
        <taxon>Fungi</taxon>
        <taxon>Dikarya</taxon>
        <taxon>Ascomycota</taxon>
        <taxon>Pezizomycotina</taxon>
        <taxon>Sordariomycetes</taxon>
        <taxon>Sordariomycetidae</taxon>
        <taxon>Sordariales</taxon>
        <taxon>Sordariales incertae sedis</taxon>
        <taxon>Remersonia</taxon>
    </lineage>
</organism>
<dbReference type="Gene3D" id="2.60.40.1210">
    <property type="entry name" value="Cellobiose dehydrogenase, cytochrome domain"/>
    <property type="match status" value="1"/>
</dbReference>
<dbReference type="Pfam" id="PF16010">
    <property type="entry name" value="CDH-cyt"/>
    <property type="match status" value="1"/>
</dbReference>
<dbReference type="GeneID" id="98122350"/>
<dbReference type="InterPro" id="IPR015920">
    <property type="entry name" value="Cellobiose_DH-like_cyt"/>
</dbReference>
<feature type="chain" id="PRO_5046499621" description="Cellobiose dehydrogenase-like cytochrome domain-containing protein" evidence="1">
    <location>
        <begin position="19"/>
        <end position="218"/>
    </location>
</feature>
<feature type="domain" description="Cellobiose dehydrogenase-like cytochrome" evidence="2">
    <location>
        <begin position="28"/>
        <end position="210"/>
    </location>
</feature>
<evidence type="ECO:0000313" key="4">
    <source>
        <dbReference type="Proteomes" id="UP001600064"/>
    </source>
</evidence>
<keyword evidence="1" id="KW-0732">Signal</keyword>
<evidence type="ECO:0000259" key="2">
    <source>
        <dbReference type="Pfam" id="PF16010"/>
    </source>
</evidence>
<feature type="signal peptide" evidence="1">
    <location>
        <begin position="1"/>
        <end position="18"/>
    </location>
</feature>
<dbReference type="EMBL" id="JAZGUE010000002">
    <property type="protein sequence ID" value="KAL2269352.1"/>
    <property type="molecule type" value="Genomic_DNA"/>
</dbReference>
<dbReference type="PANTHER" id="PTHR47797:SF5">
    <property type="entry name" value="CELLOBIOSE DEHYDROGENASE CYTOCHROME DOMAIN-CONTAINING PROTEIN"/>
    <property type="match status" value="1"/>
</dbReference>
<keyword evidence="4" id="KW-1185">Reference proteome</keyword>
<dbReference type="CDD" id="cd09630">
    <property type="entry name" value="CDH_like_cytochrome"/>
    <property type="match status" value="1"/>
</dbReference>
<dbReference type="PANTHER" id="PTHR47797">
    <property type="entry name" value="DEHYDROGENASE, PUTATIVE (AFU_ORTHOLOGUE AFUA_8G05805)-RELATED"/>
    <property type="match status" value="1"/>
</dbReference>
<evidence type="ECO:0000313" key="3">
    <source>
        <dbReference type="EMBL" id="KAL2269352.1"/>
    </source>
</evidence>
<dbReference type="Proteomes" id="UP001600064">
    <property type="component" value="Unassembled WGS sequence"/>
</dbReference>
<comment type="caution">
    <text evidence="3">The sequence shown here is derived from an EMBL/GenBank/DDBJ whole genome shotgun (WGS) entry which is preliminary data.</text>
</comment>
<dbReference type="SUPFAM" id="SSF49344">
    <property type="entry name" value="CBD9-like"/>
    <property type="match status" value="1"/>
</dbReference>
<proteinExistence type="predicted"/>
<evidence type="ECO:0000256" key="1">
    <source>
        <dbReference type="SAM" id="SignalP"/>
    </source>
</evidence>
<protein>
    <recommendedName>
        <fullName evidence="2">Cellobiose dehydrogenase-like cytochrome domain-containing protein</fullName>
    </recommendedName>
</protein>
<gene>
    <name evidence="3" type="ORF">VTJ83DRAFT_1536</name>
</gene>
<reference evidence="3 4" key="1">
    <citation type="journal article" date="2024" name="Commun. Biol.">
        <title>Comparative genomic analysis of thermophilic fungi reveals convergent evolutionary adaptations and gene losses.</title>
        <authorList>
            <person name="Steindorff A.S."/>
            <person name="Aguilar-Pontes M.V."/>
            <person name="Robinson A.J."/>
            <person name="Andreopoulos B."/>
            <person name="LaButti K."/>
            <person name="Kuo A."/>
            <person name="Mondo S."/>
            <person name="Riley R."/>
            <person name="Otillar R."/>
            <person name="Haridas S."/>
            <person name="Lipzen A."/>
            <person name="Grimwood J."/>
            <person name="Schmutz J."/>
            <person name="Clum A."/>
            <person name="Reid I.D."/>
            <person name="Moisan M.C."/>
            <person name="Butler G."/>
            <person name="Nguyen T.T.M."/>
            <person name="Dewar K."/>
            <person name="Conant G."/>
            <person name="Drula E."/>
            <person name="Henrissat B."/>
            <person name="Hansel C."/>
            <person name="Singer S."/>
            <person name="Hutchinson M.I."/>
            <person name="de Vries R.P."/>
            <person name="Natvig D.O."/>
            <person name="Powell A.J."/>
            <person name="Tsang A."/>
            <person name="Grigoriev I.V."/>
        </authorList>
    </citation>
    <scope>NUCLEOTIDE SEQUENCE [LARGE SCALE GENOMIC DNA]</scope>
    <source>
        <strain evidence="3 4">ATCC 22073</strain>
    </source>
</reference>
<sequence length="218" mass="23500">MKLSSLVGLVAAVGTATAQSTPNAVVRDADTGLTFTSNFQLYKADGRGITFRVAIPESAESYTSYDVVVQAIVPNDVGWAGLSWGGSMPRVPLLLAWRGSSNNVILSGRLANGYIAPQPSNIAQYTLIPAGTKSNATHWQYTALCRGCSAWVQTNGAYRYLSPRGGNRLAFAYSPNRPFDVNNPSSSIPIHEVHGYWSHDFAAARNRDFESIVARLTS</sequence>
<name>A0ABR4DGH5_9PEZI</name>
<accession>A0ABR4DGH5</accession>